<protein>
    <recommendedName>
        <fullName evidence="4">Replication protein A C-terminal domain-containing protein</fullName>
    </recommendedName>
</protein>
<dbReference type="EMBL" id="MPUH01001716">
    <property type="protein sequence ID" value="OMJ66447.1"/>
    <property type="molecule type" value="Genomic_DNA"/>
</dbReference>
<evidence type="ECO:0000313" key="2">
    <source>
        <dbReference type="EMBL" id="OMJ66447.1"/>
    </source>
</evidence>
<proteinExistence type="predicted"/>
<dbReference type="Gene3D" id="2.40.50.140">
    <property type="entry name" value="Nucleic acid-binding proteins"/>
    <property type="match status" value="1"/>
</dbReference>
<dbReference type="SUPFAM" id="SSF50249">
    <property type="entry name" value="Nucleic acid-binding proteins"/>
    <property type="match status" value="1"/>
</dbReference>
<feature type="region of interest" description="Disordered" evidence="1">
    <location>
        <begin position="1"/>
        <end position="21"/>
    </location>
</feature>
<dbReference type="InterPro" id="IPR036388">
    <property type="entry name" value="WH-like_DNA-bd_sf"/>
</dbReference>
<dbReference type="AlphaFoldDB" id="A0A1R2APL4"/>
<dbReference type="Proteomes" id="UP000187209">
    <property type="component" value="Unassembled WGS sequence"/>
</dbReference>
<feature type="compositionally biased region" description="Basic and acidic residues" evidence="1">
    <location>
        <begin position="10"/>
        <end position="21"/>
    </location>
</feature>
<comment type="caution">
    <text evidence="2">The sequence shown here is derived from an EMBL/GenBank/DDBJ whole genome shotgun (WGS) entry which is preliminary data.</text>
</comment>
<dbReference type="InterPro" id="IPR012340">
    <property type="entry name" value="NA-bd_OB-fold"/>
</dbReference>
<evidence type="ECO:0008006" key="4">
    <source>
        <dbReference type="Google" id="ProtNLM"/>
    </source>
</evidence>
<evidence type="ECO:0000256" key="1">
    <source>
        <dbReference type="SAM" id="MobiDB-lite"/>
    </source>
</evidence>
<dbReference type="OrthoDB" id="25571at2759"/>
<organism evidence="2 3">
    <name type="scientific">Stentor coeruleus</name>
    <dbReference type="NCBI Taxonomy" id="5963"/>
    <lineage>
        <taxon>Eukaryota</taxon>
        <taxon>Sar</taxon>
        <taxon>Alveolata</taxon>
        <taxon>Ciliophora</taxon>
        <taxon>Postciliodesmatophora</taxon>
        <taxon>Heterotrichea</taxon>
        <taxon>Heterotrichida</taxon>
        <taxon>Stentoridae</taxon>
        <taxon>Stentor</taxon>
    </lineage>
</organism>
<accession>A0A1R2APL4</accession>
<keyword evidence="3" id="KW-1185">Reference proteome</keyword>
<gene>
    <name evidence="2" type="ORF">SteCoe_36695</name>
</gene>
<sequence>MIESPLENNQVKDGKESGQRKDQGYIPMNILMIQNIMNKGKPYTIGYVEVDNVTLVAKVKALSSNIYNYYNNQKSPEIVPDKSGSIDLTLEDETGLIEGKIFKRSGAENIKPILGYEPRQNSYVFIIGSLMNFNGTDLIIISRIQNVNEYSFIHMHRVQIFWAFLVRNGIIHTCSNDKPINDFNERISQVDNGEFAQLTKEQRIIMEFMKAQNQEKGVFRDDLYCESGLTLERTRQTLDQLVEYGFLYTNAECDMFYMT</sequence>
<name>A0A1R2APL4_9CILI</name>
<reference evidence="2 3" key="1">
    <citation type="submission" date="2016-11" db="EMBL/GenBank/DDBJ databases">
        <title>The macronuclear genome of Stentor coeruleus: a giant cell with tiny introns.</title>
        <authorList>
            <person name="Slabodnick M."/>
            <person name="Ruby J.G."/>
            <person name="Reiff S.B."/>
            <person name="Swart E.C."/>
            <person name="Gosai S."/>
            <person name="Prabakaran S."/>
            <person name="Witkowska E."/>
            <person name="Larue G.E."/>
            <person name="Fisher S."/>
            <person name="Freeman R.M."/>
            <person name="Gunawardena J."/>
            <person name="Chu W."/>
            <person name="Stover N.A."/>
            <person name="Gregory B.D."/>
            <person name="Nowacki M."/>
            <person name="Derisi J."/>
            <person name="Roy S.W."/>
            <person name="Marshall W.F."/>
            <person name="Sood P."/>
        </authorList>
    </citation>
    <scope>NUCLEOTIDE SEQUENCE [LARGE SCALE GENOMIC DNA]</scope>
    <source>
        <strain evidence="2">WM001</strain>
    </source>
</reference>
<dbReference type="Gene3D" id="1.10.10.10">
    <property type="entry name" value="Winged helix-like DNA-binding domain superfamily/Winged helix DNA-binding domain"/>
    <property type="match status" value="1"/>
</dbReference>
<evidence type="ECO:0000313" key="3">
    <source>
        <dbReference type="Proteomes" id="UP000187209"/>
    </source>
</evidence>